<dbReference type="PANTHER" id="PTHR33269">
    <property type="entry name" value="NADH-UBIQUINONE OXIDOREDUCTASE CHAIN 6"/>
    <property type="match status" value="1"/>
</dbReference>
<comment type="function">
    <text evidence="2">NDH-1 shuttles electrons from NADH, via FMN and iron-sulfur (Fe-S) centers, to quinones in the respiratory chain. Couples the redox reaction to proton translocation (for every two electrons transferred, four hydrogen ions are translocated across the cytoplasmic membrane), and thus conserves the redox energy in a proton gradient.</text>
</comment>
<dbReference type="Pfam" id="PF00499">
    <property type="entry name" value="Oxidored_q3"/>
    <property type="match status" value="1"/>
</dbReference>
<dbReference type="InterPro" id="IPR042106">
    <property type="entry name" value="Nuo/plastoQ_OxRdtase_6_NuoJ"/>
</dbReference>
<dbReference type="EMBL" id="JAHESD010000008">
    <property type="protein sequence ID" value="MBT1702723.1"/>
    <property type="molecule type" value="Genomic_DNA"/>
</dbReference>
<dbReference type="GO" id="GO:0016491">
    <property type="term" value="F:oxidoreductase activity"/>
    <property type="evidence" value="ECO:0007669"/>
    <property type="project" value="UniProtKB-KW"/>
</dbReference>
<feature type="transmembrane region" description="Helical" evidence="2">
    <location>
        <begin position="6"/>
        <end position="25"/>
    </location>
</feature>
<evidence type="ECO:0000313" key="4">
    <source>
        <dbReference type="Proteomes" id="UP000772618"/>
    </source>
</evidence>
<comment type="catalytic activity">
    <reaction evidence="2">
        <text>a quinone + NADH + 5 H(+)(in) = a quinol + NAD(+) + 4 H(+)(out)</text>
        <dbReference type="Rhea" id="RHEA:57888"/>
        <dbReference type="ChEBI" id="CHEBI:15378"/>
        <dbReference type="ChEBI" id="CHEBI:24646"/>
        <dbReference type="ChEBI" id="CHEBI:57540"/>
        <dbReference type="ChEBI" id="CHEBI:57945"/>
        <dbReference type="ChEBI" id="CHEBI:132124"/>
    </reaction>
</comment>
<dbReference type="InterPro" id="IPR001457">
    <property type="entry name" value="NADH_UbQ/plastoQ_OxRdtase_su6"/>
</dbReference>
<dbReference type="EC" id="7.1.1.-" evidence="2"/>
<dbReference type="Gene3D" id="1.20.120.1200">
    <property type="entry name" value="NADH-ubiquinone/plastoquinone oxidoreductase chain 6, subunit NuoJ"/>
    <property type="match status" value="1"/>
</dbReference>
<feature type="transmembrane region" description="Helical" evidence="2">
    <location>
        <begin position="32"/>
        <end position="53"/>
    </location>
</feature>
<keyword evidence="2" id="KW-0812">Transmembrane</keyword>
<feature type="transmembrane region" description="Helical" evidence="2">
    <location>
        <begin position="59"/>
        <end position="78"/>
    </location>
</feature>
<proteinExistence type="inferred from homology"/>
<feature type="transmembrane region" description="Helical" evidence="2">
    <location>
        <begin position="139"/>
        <end position="160"/>
    </location>
</feature>
<keyword evidence="4" id="KW-1185">Reference proteome</keyword>
<keyword evidence="3" id="KW-0560">Oxidoreductase</keyword>
<keyword evidence="2" id="KW-0874">Quinone</keyword>
<accession>A0ABS5VMP7</accession>
<sequence>MSSYSIILYGFILIALISAIGILAVNNVFKAALFLLTCLLSLAAIYVLCLAEFVAVTQILVYAGGVVVVIIFGIMLTTKLTGKPLEVKNGNLFPGLLAALAFASMLVKYQSMMATSTAELSTMSENLVSKTGVELMTNYVLPFELAGLLLLMALIGAAVTTRSTPE</sequence>
<evidence type="ECO:0000256" key="2">
    <source>
        <dbReference type="RuleBase" id="RU004429"/>
    </source>
</evidence>
<dbReference type="PANTHER" id="PTHR33269:SF17">
    <property type="entry name" value="NADH-UBIQUINONE OXIDOREDUCTASE CHAIN 6"/>
    <property type="match status" value="1"/>
</dbReference>
<keyword evidence="2" id="KW-0472">Membrane</keyword>
<evidence type="ECO:0000313" key="3">
    <source>
        <dbReference type="EMBL" id="MBT1702723.1"/>
    </source>
</evidence>
<keyword evidence="2" id="KW-1133">Transmembrane helix</keyword>
<gene>
    <name evidence="3" type="ORF">KK060_05495</name>
</gene>
<protein>
    <recommendedName>
        <fullName evidence="2">NADH-quinone oxidoreductase subunit J</fullName>
        <ecNumber evidence="2">7.1.1.-</ecNumber>
    </recommendedName>
</protein>
<comment type="caution">
    <text evidence="3">The sequence shown here is derived from an EMBL/GenBank/DDBJ whole genome shotgun (WGS) entry which is preliminary data.</text>
</comment>
<comment type="subcellular location">
    <subcellularLocation>
        <location evidence="2">Cell membrane</location>
        <topology evidence="2">Multi-pass membrane protein</topology>
    </subcellularLocation>
</comment>
<evidence type="ECO:0000256" key="1">
    <source>
        <dbReference type="ARBA" id="ARBA00005698"/>
    </source>
</evidence>
<organism evidence="3 4">
    <name type="scientific">Chryseosolibacter indicus</name>
    <dbReference type="NCBI Taxonomy" id="2782351"/>
    <lineage>
        <taxon>Bacteria</taxon>
        <taxon>Pseudomonadati</taxon>
        <taxon>Bacteroidota</taxon>
        <taxon>Cytophagia</taxon>
        <taxon>Cytophagales</taxon>
        <taxon>Chryseotaleaceae</taxon>
        <taxon>Chryseosolibacter</taxon>
    </lineage>
</organism>
<feature type="transmembrane region" description="Helical" evidence="2">
    <location>
        <begin position="90"/>
        <end position="107"/>
    </location>
</feature>
<name>A0ABS5VMP7_9BACT</name>
<keyword evidence="2" id="KW-1003">Cell membrane</keyword>
<keyword evidence="2" id="KW-0520">NAD</keyword>
<comment type="similarity">
    <text evidence="1 2">Belongs to the complex I subunit 6 family.</text>
</comment>
<dbReference type="RefSeq" id="WP_254152691.1">
    <property type="nucleotide sequence ID" value="NZ_JAHESD010000008.1"/>
</dbReference>
<reference evidence="3 4" key="1">
    <citation type="submission" date="2021-05" db="EMBL/GenBank/DDBJ databases">
        <title>A Polyphasic approach of four new species of the genus Ohtaekwangia: Ohtaekwangia histidinii sp. nov., Ohtaekwangia cretensis sp. nov., Ohtaekwangia indiensis sp. nov., Ohtaekwangia reichenbachii sp. nov. from diverse environment.</title>
        <authorList>
            <person name="Octaviana S."/>
        </authorList>
    </citation>
    <scope>NUCLEOTIDE SEQUENCE [LARGE SCALE GENOMIC DNA]</scope>
    <source>
        <strain evidence="3 4">PWU20</strain>
    </source>
</reference>
<dbReference type="Proteomes" id="UP000772618">
    <property type="component" value="Unassembled WGS sequence"/>
</dbReference>